<dbReference type="Proteomes" id="UP000452235">
    <property type="component" value="Unassembled WGS sequence"/>
</dbReference>
<keyword evidence="2" id="KW-1185">Reference proteome</keyword>
<dbReference type="EMBL" id="BLJY01000014">
    <property type="protein sequence ID" value="GFF21103.1"/>
    <property type="molecule type" value="Genomic_DNA"/>
</dbReference>
<name>A0A5M3Z2H4_ASPTE</name>
<dbReference type="AlphaFoldDB" id="A0A5M3Z2H4"/>
<accession>A0A5M3Z2H4</accession>
<evidence type="ECO:0000313" key="1">
    <source>
        <dbReference type="EMBL" id="GFF21103.1"/>
    </source>
</evidence>
<organism evidence="1 2">
    <name type="scientific">Aspergillus terreus</name>
    <dbReference type="NCBI Taxonomy" id="33178"/>
    <lineage>
        <taxon>Eukaryota</taxon>
        <taxon>Fungi</taxon>
        <taxon>Dikarya</taxon>
        <taxon>Ascomycota</taxon>
        <taxon>Pezizomycotina</taxon>
        <taxon>Eurotiomycetes</taxon>
        <taxon>Eurotiomycetidae</taxon>
        <taxon>Eurotiales</taxon>
        <taxon>Aspergillaceae</taxon>
        <taxon>Aspergillus</taxon>
        <taxon>Aspergillus subgen. Circumdati</taxon>
    </lineage>
</organism>
<sequence>MDLVAGVRKEGSRGGRADFKWSDVKESSHRENYLGHSVMAPVGRWQSGRDLMWYARSDNDEDKAAKEREELQRVKDAEAEAMARALGLPLPVKDTSANPNMTPLGDKDVQKAVHNSAAAELAGDEGVKGIGYGSYRGVQGGIGDGTGPAEEIGTADITDTERNTFPIAVKKPDQER</sequence>
<evidence type="ECO:0000313" key="2">
    <source>
        <dbReference type="Proteomes" id="UP000452235"/>
    </source>
</evidence>
<proteinExistence type="predicted"/>
<dbReference type="InterPro" id="IPR019315">
    <property type="entry name" value="MMTA2_N"/>
</dbReference>
<dbReference type="Pfam" id="PF10159">
    <property type="entry name" value="MMtag"/>
    <property type="match status" value="1"/>
</dbReference>
<dbReference type="PANTHER" id="PTHR14580">
    <property type="entry name" value="MULTIPLE MYELOMA TUMOR-ASSOCIATED PROTEIN 2 FAMILY MEMBER"/>
    <property type="match status" value="1"/>
</dbReference>
<protein>
    <submittedName>
        <fullName evidence="1">Multiple myeloma tumor-associated protein</fullName>
    </submittedName>
</protein>
<comment type="caution">
    <text evidence="1">The sequence shown here is derived from an EMBL/GenBank/DDBJ whole genome shotgun (WGS) entry which is preliminary data.</text>
</comment>
<dbReference type="InterPro" id="IPR039207">
    <property type="entry name" value="MMTAG2-like"/>
</dbReference>
<gene>
    <name evidence="1" type="ORF">ATEIFO6365_0014003500</name>
</gene>
<dbReference type="PANTHER" id="PTHR14580:SF0">
    <property type="entry name" value="MULTIPLE MYELOMA TUMOR-ASSOCIATED PROTEIN 2"/>
    <property type="match status" value="1"/>
</dbReference>
<dbReference type="OrthoDB" id="5390672at2759"/>
<reference evidence="1 2" key="1">
    <citation type="submission" date="2020-01" db="EMBL/GenBank/DDBJ databases">
        <title>Aspergillus terreus IFO 6365 whole genome shotgun sequence.</title>
        <authorList>
            <person name="Kanamasa S."/>
            <person name="Takahashi H."/>
        </authorList>
    </citation>
    <scope>NUCLEOTIDE SEQUENCE [LARGE SCALE GENOMIC DNA]</scope>
    <source>
        <strain evidence="1 2">IFO 6365</strain>
    </source>
</reference>